<feature type="binding site" evidence="4 5">
    <location>
        <position position="151"/>
    </location>
    <ligand>
        <name>Ca(2+)</name>
        <dbReference type="ChEBI" id="CHEBI:29108"/>
        <label>3</label>
    </ligand>
</feature>
<feature type="binding site" evidence="4 5">
    <location>
        <position position="118"/>
    </location>
    <ligand>
        <name>Ca(2+)</name>
        <dbReference type="ChEBI" id="CHEBI:29108"/>
        <label>3</label>
    </ligand>
</feature>
<accession>A5H7Q8</accession>
<dbReference type="PDB" id="5YL0">
    <property type="method" value="X-ray"/>
    <property type="resolution" value="1.22 A"/>
    <property type="chains" value="A/B/C/D=250-368"/>
</dbReference>
<evidence type="ECO:0007829" key="3">
    <source>
        <dbReference type="PDB" id="5YL0"/>
    </source>
</evidence>
<feature type="binding site" evidence="4">
    <location>
        <position position="118"/>
    </location>
    <ligand>
        <name>Ca(2+)</name>
        <dbReference type="ChEBI" id="CHEBI:29108"/>
        <label>2</label>
    </ligand>
</feature>
<dbReference type="PDB" id="5YL1">
    <property type="method" value="X-ray"/>
    <property type="resolution" value="3.12 A"/>
    <property type="chains" value="A=66-250"/>
</dbReference>
<sequence>MKRKPNSNQNNNNNRGNGNGLRRVRGGRVSRRRVVINQSNQSMPVTSNGAPLQALTSYSRPNVNKISRLGPDSDFLTSVVAKASTSIVTPADRILVKQPLSASSFPGTRITGLSSYWERYKWLSAVARYVPAVPNTVACQFVMYIDTDPLDDPSNISDDNQIVRQAVSQAGSNQFNFNTSKTVPLIVRADNQYYYTGVDKQNLRFSLQGILYIIQVTDLINFNGELITQDLTCGSLFLDWLVNFSIPQINPTSLTDVRVDKAVNFIKPEVSGVAEIQTVTGLSPSTSYLLTPAFLEQNFQSEAGIYILSATPVEGEGTISINMDPTVTTVSGFIKVKTDTFGTFDLSVVLTTASKKQTTGFNIIAATS</sequence>
<feature type="binding site" evidence="4 5">
    <location>
        <position position="148"/>
    </location>
    <ligand>
        <name>Ca(2+)</name>
        <dbReference type="ChEBI" id="CHEBI:29108"/>
        <label>1</label>
    </ligand>
</feature>
<name>A0ACD6B8E3_9VIRU</name>
<keyword evidence="4 5" id="KW-0106">Calcium</keyword>
<evidence type="ECO:0007829" key="4">
    <source>
        <dbReference type="PDB" id="5YL1"/>
    </source>
</evidence>
<feature type="binding site" evidence="5">
    <location>
        <position position="250"/>
    </location>
    <ligand>
        <name>Ca(2+)</name>
        <dbReference type="ChEBI" id="CHEBI:29108"/>
        <label>3</label>
    </ligand>
</feature>
<feature type="binding site" evidence="4 5">
    <location>
        <position position="118"/>
    </location>
    <ligand>
        <name>Ca(2+)</name>
        <dbReference type="ChEBI" id="CHEBI:29108"/>
        <label>1</label>
    </ligand>
</feature>
<dbReference type="EMBL" id="EF137180">
    <property type="protein sequence ID" value="ABO33432.2"/>
    <property type="molecule type" value="Genomic_RNA"/>
</dbReference>
<keyword evidence="2 3" id="KW-0002">3D-structure</keyword>
<dbReference type="PDB" id="5YKZ">
    <property type="method" value="X-ray"/>
    <property type="resolution" value="1.17 A"/>
    <property type="chains" value="A/B=250-368"/>
</dbReference>
<feature type="binding site" evidence="4">
    <location>
        <position position="151"/>
    </location>
    <ligand>
        <name>Ca(2+)</name>
        <dbReference type="ChEBI" id="CHEBI:29108"/>
        <label>2</label>
    </ligand>
</feature>
<evidence type="ECO:0007829" key="2">
    <source>
        <dbReference type="PDB" id="5YKZ"/>
    </source>
</evidence>
<evidence type="ECO:0000313" key="1">
    <source>
        <dbReference type="EMBL" id="ABO33432.2"/>
    </source>
</evidence>
<reference evidence="1" key="2">
    <citation type="submission" date="2010-09" db="EMBL/GenBank/DDBJ databases">
        <authorList>
            <person name="Tang K.F.J."/>
            <person name="Navarro S.A."/>
            <person name="Lightner D.V."/>
        </authorList>
    </citation>
    <scope>NUCLEOTIDE SEQUENCE</scope>
</reference>
<feature type="binding site" evidence="5">
    <location>
        <position position="146"/>
    </location>
    <ligand>
        <name>Ca(2+)</name>
        <dbReference type="ChEBI" id="CHEBI:29108"/>
        <label>1</label>
    </ligand>
</feature>
<accession>A0ACD6B8E3</accession>
<evidence type="ECO:0007829" key="5">
    <source>
        <dbReference type="PDB" id="6AB6"/>
    </source>
</evidence>
<reference evidence="1" key="1">
    <citation type="journal article" date="2007" name="Dis. Aquat. Organ.">
        <title>Development of in situ hybridization and RT-PCR assay for the detection of a nodavirus (PvNV) that causes muscle necrosis in Penaeus vannamei.</title>
        <authorList>
            <person name="Tang K.F."/>
            <person name="Pantoja C.R."/>
            <person name="Redman R.M."/>
            <person name="Lightner D.V."/>
        </authorList>
    </citation>
    <scope>NUCLEOTIDE SEQUENCE</scope>
</reference>
<keyword evidence="4 5" id="KW-0479">Metal-binding</keyword>
<feature type="binding site" evidence="4">
    <location>
        <position position="146"/>
    </location>
    <ligand>
        <name>Ca(2+)</name>
        <dbReference type="ChEBI" id="CHEBI:29108"/>
        <label>2</label>
    </ligand>
</feature>
<organism evidence="1">
    <name type="scientific">Penaeus vannamei nodavirus</name>
    <dbReference type="NCBI Taxonomy" id="430911"/>
    <lineage>
        <taxon>Viruses</taxon>
        <taxon>Riboviria</taxon>
        <taxon>Orthornavirae</taxon>
        <taxon>Kitrinoviricota</taxon>
        <taxon>Magsaviricetes</taxon>
        <taxon>Nodamuvirales</taxon>
        <taxon>Nodaviridae</taxon>
    </lineage>
</organism>
<feature type="binding site" evidence="4 5">
    <location>
        <position position="151"/>
    </location>
    <ligand>
        <name>Ca(2+)</name>
        <dbReference type="ChEBI" id="CHEBI:29108"/>
        <label>1</label>
    </ligand>
</feature>
<dbReference type="PDB" id="6AB6">
    <property type="method" value="EM"/>
    <property type="resolution" value="3.50 A"/>
    <property type="chains" value="A/B/C=1-368"/>
</dbReference>
<proteinExistence type="evidence at protein level"/>
<protein>
    <submittedName>
        <fullName evidence="1">Capsid protein</fullName>
    </submittedName>
</protein>
<dbReference type="PDB" id="6AB5">
    <property type="method" value="EM"/>
    <property type="resolution" value="3.70 A"/>
    <property type="chains" value="A=1-368"/>
</dbReference>
<feature type="binding site" evidence="4 5">
    <location>
        <position position="148"/>
    </location>
    <ligand>
        <name>Ca(2+)</name>
        <dbReference type="ChEBI" id="CHEBI:29108"/>
        <label>3</label>
    </ligand>
</feature>
<reference evidence="2 3" key="3">
    <citation type="journal article" date="2019" name="Commun. Biol.">
        <title>The atomic structures of shrimp nodaviruses reveal new dimeric spike structures and particle polymorphism.</title>
        <authorList>
            <person name="Chen N.C."/>
            <person name="Yoshimura M."/>
            <person name="Miyazaki N."/>
            <person name="Guan H.H."/>
            <person name="Chuankhayan P."/>
            <person name="Lin C.C."/>
            <person name="Chen S.K."/>
            <person name="Lin P.J."/>
            <person name="Huang Y.C."/>
            <person name="Iwasaki K."/>
            <person name="Nakagawa A."/>
            <person name="Chan S.I."/>
            <person name="Chen C.J."/>
        </authorList>
    </citation>
    <scope>X-RAY CRYSTALLOGRAPHY (1.17 ANGSTROMS) OF 250-368 IN COMPLEX WITH CA(2+)</scope>
</reference>